<sequence>MQFIDLKTQFERIEDDVFSRVSTVLQSQKYVMGPEIAELEEKLAEYAGVRHAISCSSGTDALVIPLMGYDLKATDAVFVPSFTFFASAESITLAGGTPVFVDSDATTFNLSPADLDRAIDETLAEGKLTPRGIITVDLFGQPADYDEILAIADKHGLFVIEDAAQGFGGEYKGAKAGSFGNVASTSFFPAKPLGCYGDGGAIFTDDDDLAELIKSIRVHGQGSDKYDNVRIGVNGRLDSIQAAVLLSKLAIFDSEVEARNRVANAYSERLSDVLAVPAVTNGKLSVWAQYTLVAKDADERTAIIDACKAAGVPTAVYYPIPIHLSTAYKSLGYKLGDLPVCEDLANRVFSIPMHPYLQESDIEQIVAAVKEGLR</sequence>
<comment type="similarity">
    <text evidence="1">Belongs to the DegT/DnrJ/EryC1 family.</text>
</comment>
<dbReference type="PIRSF" id="PIRSF000390">
    <property type="entry name" value="PLP_StrS"/>
    <property type="match status" value="1"/>
</dbReference>
<proteinExistence type="inferred from homology"/>
<evidence type="ECO:0000313" key="3">
    <source>
        <dbReference type="Proteomes" id="UP001320544"/>
    </source>
</evidence>
<dbReference type="RefSeq" id="WP_244412514.1">
    <property type="nucleotide sequence ID" value="NZ_AP025564.1"/>
</dbReference>
<dbReference type="PANTHER" id="PTHR30244">
    <property type="entry name" value="TRANSAMINASE"/>
    <property type="match status" value="1"/>
</dbReference>
<organism evidence="2 3">
    <name type="scientific">Raoultibacter timonensis</name>
    <dbReference type="NCBI Taxonomy" id="1907662"/>
    <lineage>
        <taxon>Bacteria</taxon>
        <taxon>Bacillati</taxon>
        <taxon>Actinomycetota</taxon>
        <taxon>Coriobacteriia</taxon>
        <taxon>Eggerthellales</taxon>
        <taxon>Eggerthellaceae</taxon>
        <taxon>Raoultibacter</taxon>
    </lineage>
</organism>
<dbReference type="Gene3D" id="3.90.1150.10">
    <property type="entry name" value="Aspartate Aminotransferase, domain 1"/>
    <property type="match status" value="1"/>
</dbReference>
<dbReference type="SUPFAM" id="SSF53383">
    <property type="entry name" value="PLP-dependent transferases"/>
    <property type="match status" value="1"/>
</dbReference>
<dbReference type="Gene3D" id="3.40.640.10">
    <property type="entry name" value="Type I PLP-dependent aspartate aminotransferase-like (Major domain)"/>
    <property type="match status" value="1"/>
</dbReference>
<dbReference type="PANTHER" id="PTHR30244:SF42">
    <property type="entry name" value="UDP-2-ACETAMIDO-2-DEOXY-3-OXO-D-GLUCURONATE AMINOTRANSFERASE"/>
    <property type="match status" value="1"/>
</dbReference>
<keyword evidence="1" id="KW-0663">Pyridoxal phosphate</keyword>
<evidence type="ECO:0000313" key="2">
    <source>
        <dbReference type="EMBL" id="BDE96233.1"/>
    </source>
</evidence>
<evidence type="ECO:0000256" key="1">
    <source>
        <dbReference type="RuleBase" id="RU004508"/>
    </source>
</evidence>
<dbReference type="EMBL" id="AP025564">
    <property type="protein sequence ID" value="BDE96233.1"/>
    <property type="molecule type" value="Genomic_DNA"/>
</dbReference>
<reference evidence="2 3" key="1">
    <citation type="submission" date="2022-01" db="EMBL/GenBank/DDBJ databases">
        <title>Novel bile acid biosynthetic pathways are enriched in the microbiome of centenarians.</title>
        <authorList>
            <person name="Sato Y."/>
            <person name="Atarashi K."/>
            <person name="Plichta R.D."/>
            <person name="Arai Y."/>
            <person name="Sasajima S."/>
            <person name="Kearney M.S."/>
            <person name="Suda W."/>
            <person name="Takeshita K."/>
            <person name="Sasaki T."/>
            <person name="Okamoto S."/>
            <person name="Skelly N.A."/>
            <person name="Okamura Y."/>
            <person name="Vlamakis H."/>
            <person name="Li Y."/>
            <person name="Tanoue T."/>
            <person name="Takei H."/>
            <person name="Nittono H."/>
            <person name="Narushima S."/>
            <person name="Irie J."/>
            <person name="Itoh H."/>
            <person name="Moriya K."/>
            <person name="Sugiura Y."/>
            <person name="Suematsu M."/>
            <person name="Moritoki N."/>
            <person name="Shibata S."/>
            <person name="Littman R.D."/>
            <person name="Fischbach A.M."/>
            <person name="Uwamino Y."/>
            <person name="Inoue T."/>
            <person name="Honda A."/>
            <person name="Hattori M."/>
            <person name="Murai T."/>
            <person name="Xavier J.R."/>
            <person name="Hirose N."/>
            <person name="Honda K."/>
        </authorList>
    </citation>
    <scope>NUCLEOTIDE SEQUENCE [LARGE SCALE GENOMIC DNA]</scope>
    <source>
        <strain evidence="2 3">CE91-St30</strain>
    </source>
</reference>
<dbReference type="InterPro" id="IPR015422">
    <property type="entry name" value="PyrdxlP-dep_Trfase_small"/>
</dbReference>
<dbReference type="InterPro" id="IPR015421">
    <property type="entry name" value="PyrdxlP-dep_Trfase_major"/>
</dbReference>
<protein>
    <submittedName>
        <fullName evidence="2">Aminotransferase DegT</fullName>
    </submittedName>
</protein>
<dbReference type="Proteomes" id="UP001320544">
    <property type="component" value="Chromosome"/>
</dbReference>
<keyword evidence="2" id="KW-0808">Transferase</keyword>
<dbReference type="InterPro" id="IPR015424">
    <property type="entry name" value="PyrdxlP-dep_Trfase"/>
</dbReference>
<keyword evidence="3" id="KW-1185">Reference proteome</keyword>
<name>A0ABM7WIX2_9ACTN</name>
<keyword evidence="2" id="KW-0032">Aminotransferase</keyword>
<dbReference type="InterPro" id="IPR000653">
    <property type="entry name" value="DegT/StrS_aminotransferase"/>
</dbReference>
<accession>A0ABM7WIX2</accession>
<dbReference type="GO" id="GO:0008483">
    <property type="term" value="F:transaminase activity"/>
    <property type="evidence" value="ECO:0007669"/>
    <property type="project" value="UniProtKB-KW"/>
</dbReference>
<gene>
    <name evidence="2" type="ORF">CE91St30_15660</name>
</gene>
<dbReference type="Pfam" id="PF01041">
    <property type="entry name" value="DegT_DnrJ_EryC1"/>
    <property type="match status" value="1"/>
</dbReference>
<dbReference type="CDD" id="cd00616">
    <property type="entry name" value="AHBA_syn"/>
    <property type="match status" value="1"/>
</dbReference>